<keyword evidence="3" id="KW-0274">FAD</keyword>
<dbReference type="GO" id="GO:0016491">
    <property type="term" value="F:oxidoreductase activity"/>
    <property type="evidence" value="ECO:0007669"/>
    <property type="project" value="UniProtKB-KW"/>
</dbReference>
<organism evidence="6 7">
    <name type="scientific">Nitzschia inconspicua</name>
    <dbReference type="NCBI Taxonomy" id="303405"/>
    <lineage>
        <taxon>Eukaryota</taxon>
        <taxon>Sar</taxon>
        <taxon>Stramenopiles</taxon>
        <taxon>Ochrophyta</taxon>
        <taxon>Bacillariophyta</taxon>
        <taxon>Bacillariophyceae</taxon>
        <taxon>Bacillariophycidae</taxon>
        <taxon>Bacillariales</taxon>
        <taxon>Bacillariaceae</taxon>
        <taxon>Nitzschia</taxon>
    </lineage>
</organism>
<evidence type="ECO:0000313" key="6">
    <source>
        <dbReference type="EMBL" id="KAG7356354.1"/>
    </source>
</evidence>
<dbReference type="NCBIfam" id="TIGR01813">
    <property type="entry name" value="flavo_cyto_c"/>
    <property type="match status" value="1"/>
</dbReference>
<dbReference type="PANTHER" id="PTHR43400">
    <property type="entry name" value="FUMARATE REDUCTASE"/>
    <property type="match status" value="1"/>
</dbReference>
<comment type="caution">
    <text evidence="6">The sequence shown here is derived from an EMBL/GenBank/DDBJ whole genome shotgun (WGS) entry which is preliminary data.</text>
</comment>
<evidence type="ECO:0000256" key="2">
    <source>
        <dbReference type="ARBA" id="ARBA00022630"/>
    </source>
</evidence>
<keyword evidence="2" id="KW-0285">Flavoprotein</keyword>
<dbReference type="Proteomes" id="UP000693970">
    <property type="component" value="Unassembled WGS sequence"/>
</dbReference>
<accession>A0A9K3PT52</accession>
<dbReference type="GO" id="GO:0010181">
    <property type="term" value="F:FMN binding"/>
    <property type="evidence" value="ECO:0007669"/>
    <property type="project" value="InterPro"/>
</dbReference>
<dbReference type="PANTHER" id="PTHR43400:SF1">
    <property type="entry name" value="FUMARATE REDUCTASE"/>
    <property type="match status" value="1"/>
</dbReference>
<reference evidence="6" key="1">
    <citation type="journal article" date="2021" name="Sci. Rep.">
        <title>Diploid genomic architecture of Nitzschia inconspicua, an elite biomass production diatom.</title>
        <authorList>
            <person name="Oliver A."/>
            <person name="Podell S."/>
            <person name="Pinowska A."/>
            <person name="Traller J.C."/>
            <person name="Smith S.R."/>
            <person name="McClure R."/>
            <person name="Beliaev A."/>
            <person name="Bohutskyi P."/>
            <person name="Hill E.A."/>
            <person name="Rabines A."/>
            <person name="Zheng H."/>
            <person name="Allen L.Z."/>
            <person name="Kuo A."/>
            <person name="Grigoriev I.V."/>
            <person name="Allen A.E."/>
            <person name="Hazlebeck D."/>
            <person name="Allen E.E."/>
        </authorList>
    </citation>
    <scope>NUCLEOTIDE SEQUENCE</scope>
    <source>
        <strain evidence="6">Hildebrandi</strain>
    </source>
</reference>
<proteinExistence type="predicted"/>
<evidence type="ECO:0000256" key="3">
    <source>
        <dbReference type="ARBA" id="ARBA00022827"/>
    </source>
</evidence>
<dbReference type="AlphaFoldDB" id="A0A9K3PT52"/>
<evidence type="ECO:0000313" key="7">
    <source>
        <dbReference type="Proteomes" id="UP000693970"/>
    </source>
</evidence>
<gene>
    <name evidence="6" type="ORF">IV203_001040</name>
</gene>
<dbReference type="InterPro" id="IPR050315">
    <property type="entry name" value="FAD-oxidoreductase_2"/>
</dbReference>
<evidence type="ECO:0000259" key="5">
    <source>
        <dbReference type="Pfam" id="PF00890"/>
    </source>
</evidence>
<keyword evidence="7" id="KW-1185">Reference proteome</keyword>
<evidence type="ECO:0000256" key="4">
    <source>
        <dbReference type="ARBA" id="ARBA00023002"/>
    </source>
</evidence>
<dbReference type="OrthoDB" id="10252157at2759"/>
<reference evidence="6" key="2">
    <citation type="submission" date="2021-04" db="EMBL/GenBank/DDBJ databases">
        <authorList>
            <person name="Podell S."/>
        </authorList>
    </citation>
    <scope>NUCLEOTIDE SEQUENCE</scope>
    <source>
        <strain evidence="6">Hildebrandi</strain>
    </source>
</reference>
<dbReference type="InterPro" id="IPR003953">
    <property type="entry name" value="FAD-dep_OxRdtase_2_FAD-bd"/>
</dbReference>
<feature type="domain" description="FAD-dependent oxidoreductase 2 FAD-binding" evidence="5">
    <location>
        <begin position="13"/>
        <end position="461"/>
    </location>
</feature>
<evidence type="ECO:0000256" key="1">
    <source>
        <dbReference type="ARBA" id="ARBA00001974"/>
    </source>
</evidence>
<sequence>MTFLATCGESTTDAVVIGSGFAGLTASLEILDRGGRVIIVEKESSMGGNSIKASSGINGCSAIDGEMSQDEVESFIMDTTKSAGDRANPTLIRTLVSNSAESLQWLQERLGVDLQSKTKLGGHCRARTHRPVKGTIGYSLISALKTELQKFQESGMLQIMTSTTATKLIQDETVSPNSVTGIKVTHRDDNDQEEEIVLPSKNVILATGGFAAARDEASLLAQYAPHLLDMPATFGSFSTGDGVQLASVAGAGRIDMEQIQIHPTGFVDPKDPQNPSKILCAEVMRGVGGILLSQGKRFCDELGTREYIVFRMMERNKETNDAPFYILLSSAAAKKTDAHIGFYSWKGLLQQMSGIESVENFMKVDPGVIRKTILHYRSDAINGKDGFGKSSFPDNFSDDLDQADFYVGCVTPVLHYCMGGLTIDASGRVLNEEHNAIPGLWAAGEVAGGVHGCNRLAGNSLLECLVYGRIIGKQITL</sequence>
<name>A0A9K3PT52_9STRA</name>
<protein>
    <submittedName>
        <fullName evidence="6">Fumarate reductase flavoprotein subunit</fullName>
    </submittedName>
</protein>
<dbReference type="EMBL" id="JAGRRH010000015">
    <property type="protein sequence ID" value="KAG7356354.1"/>
    <property type="molecule type" value="Genomic_DNA"/>
</dbReference>
<comment type="cofactor">
    <cofactor evidence="1">
        <name>FAD</name>
        <dbReference type="ChEBI" id="CHEBI:57692"/>
    </cofactor>
</comment>
<keyword evidence="4" id="KW-0560">Oxidoreductase</keyword>
<dbReference type="InterPro" id="IPR010960">
    <property type="entry name" value="Flavocytochrome_c"/>
</dbReference>
<dbReference type="Pfam" id="PF00890">
    <property type="entry name" value="FAD_binding_2"/>
    <property type="match status" value="1"/>
</dbReference>